<dbReference type="GO" id="GO:0015631">
    <property type="term" value="F:tubulin binding"/>
    <property type="evidence" value="ECO:0007669"/>
    <property type="project" value="TreeGrafter"/>
</dbReference>
<keyword evidence="2" id="KW-0547">Nucleotide-binding</keyword>
<sequence length="1055" mass="122382">MMDCHENQLPMLLCHCCDHITNQFSRMDFKHKSPPPNNGNYSENIYRSPYNNESMLHHINSIPKEHYQQQQQQQHMSVYDYNNSSSQHKNMQNIFTNRHYSHRSPTSVRMRRRCRSECLSPVRSPQYHERYSSSPRNNQINNGYYQNMWPVHRQIEHDRQSNNYDYIPQHQTSKHRQHQQQQHDHDIQGINGYKYRFDNLLVDGKSVHIETVDANDEMGYLAWNERRRLRARSESASQDYYYREVYCDDLQDVRVKRTREILKEKRSSSQRNVTNPKSNFSVLVNNSSHYRYSPKSKIRSHHISHKSGLIRVSSPLHKARLQMWKNQQNSGSSSVHSTESTSNGDVESPQQDVDEIEDDEDDEDPPILYAPGNQLIDEDMTDPEDNYESSLSVSSSDRSSAINNAKTPTAINTECVQGGRVLQEPFAASLFPYVPPFITFASFEEKGPDLPPAIHKILKWKLTTITPLLVRKVLLNTGFRLMKTPDMDKSTDEKYESLSEPNDWVGTWGKHMKSPCFKTLHSYQKFNHLPGSFQIGRKDRCWRNLQTLMSRHGKKEFGFMPRTFIIPQDLNMLRQTWHKYSQKNTKWIIKPPASARGTGIRVVNSWSQIPKRKPLIVQRYIERPLLINGSKFDLRLYVLVTSLNPLRVYMHTDGLARFASVKYSERTETLNDRYMHLTNYSINKLSTSYDKNDDANACKGMKWTIKSLWSYLQQRGINTERLWGALRNLVLRTILAGEGPINSMMKTNLQNKYNAFELFGIDVLLDSELVPWLLEVNISPSLHSSSGLDMAVKGPLVTALLNTAMYQIPPKIPVATQSDLSRELNVKMPLCYDKRIYVTTLSKDERQKHHHFTQKTIQREDYLPTILENLTPDDLRCLILTEDELNRCHPLERIFPAPNSYKYLNFTDQPRYYNHLIDAWEHRYSKKRDSGIALLRTLCWKRMHLKVPPTTIHKDCDDNKELTKIAEVATSEEVVSSMSVDTPEPVTKSSSDLSCLSTATDEIEIDSNENKDTSNLADIQAASPKKDISENGKCFSSIMNCLPITSDSEIILVKQ</sequence>
<evidence type="ECO:0000256" key="4">
    <source>
        <dbReference type="SAM" id="MobiDB-lite"/>
    </source>
</evidence>
<organism evidence="5 6">
    <name type="scientific">Chironomus riparius</name>
    <dbReference type="NCBI Taxonomy" id="315576"/>
    <lineage>
        <taxon>Eukaryota</taxon>
        <taxon>Metazoa</taxon>
        <taxon>Ecdysozoa</taxon>
        <taxon>Arthropoda</taxon>
        <taxon>Hexapoda</taxon>
        <taxon>Insecta</taxon>
        <taxon>Pterygota</taxon>
        <taxon>Neoptera</taxon>
        <taxon>Endopterygota</taxon>
        <taxon>Diptera</taxon>
        <taxon>Nematocera</taxon>
        <taxon>Chironomoidea</taxon>
        <taxon>Chironomidae</taxon>
        <taxon>Chironominae</taxon>
        <taxon>Chironomus</taxon>
    </lineage>
</organism>
<feature type="compositionally biased region" description="Low complexity" evidence="4">
    <location>
        <begin position="389"/>
        <end position="400"/>
    </location>
</feature>
<dbReference type="PANTHER" id="PTHR12241:SF162">
    <property type="entry name" value="TUBULIN MONOGLUTAMYLASE TTLL4"/>
    <property type="match status" value="1"/>
</dbReference>
<feature type="compositionally biased region" description="Acidic residues" evidence="4">
    <location>
        <begin position="376"/>
        <end position="387"/>
    </location>
</feature>
<feature type="region of interest" description="Disordered" evidence="4">
    <location>
        <begin position="325"/>
        <end position="404"/>
    </location>
</feature>
<evidence type="ECO:0000256" key="1">
    <source>
        <dbReference type="ARBA" id="ARBA00022598"/>
    </source>
</evidence>
<keyword evidence="1" id="KW-0436">Ligase</keyword>
<dbReference type="OrthoDB" id="202825at2759"/>
<dbReference type="InterPro" id="IPR004344">
    <property type="entry name" value="TTL/TTLL_fam"/>
</dbReference>
<dbReference type="PROSITE" id="PS51221">
    <property type="entry name" value="TTL"/>
    <property type="match status" value="1"/>
</dbReference>
<gene>
    <name evidence="5" type="ORF">CHIRRI_LOCUS501</name>
</gene>
<dbReference type="Proteomes" id="UP001153620">
    <property type="component" value="Chromosome 1"/>
</dbReference>
<dbReference type="GO" id="GO:0000226">
    <property type="term" value="P:microtubule cytoskeleton organization"/>
    <property type="evidence" value="ECO:0007669"/>
    <property type="project" value="TreeGrafter"/>
</dbReference>
<evidence type="ECO:0000313" key="5">
    <source>
        <dbReference type="EMBL" id="CAG9797503.1"/>
    </source>
</evidence>
<reference evidence="5" key="1">
    <citation type="submission" date="2022-01" db="EMBL/GenBank/DDBJ databases">
        <authorList>
            <person name="King R."/>
        </authorList>
    </citation>
    <scope>NUCLEOTIDE SEQUENCE</scope>
</reference>
<evidence type="ECO:0000256" key="2">
    <source>
        <dbReference type="ARBA" id="ARBA00022741"/>
    </source>
</evidence>
<dbReference type="GO" id="GO:0070740">
    <property type="term" value="F:tubulin-glutamic acid ligase activity"/>
    <property type="evidence" value="ECO:0007669"/>
    <property type="project" value="TreeGrafter"/>
</dbReference>
<reference evidence="5" key="2">
    <citation type="submission" date="2022-10" db="EMBL/GenBank/DDBJ databases">
        <authorList>
            <consortium name="ENA_rothamsted_submissions"/>
            <consortium name="culmorum"/>
            <person name="King R."/>
        </authorList>
    </citation>
    <scope>NUCLEOTIDE SEQUENCE</scope>
</reference>
<dbReference type="GO" id="GO:0005524">
    <property type="term" value="F:ATP binding"/>
    <property type="evidence" value="ECO:0007669"/>
    <property type="project" value="UniProtKB-KW"/>
</dbReference>
<protein>
    <recommendedName>
        <fullName evidence="7">Tubulin polyglutamylase TTLL4-like</fullName>
    </recommendedName>
</protein>
<evidence type="ECO:0000313" key="6">
    <source>
        <dbReference type="Proteomes" id="UP001153620"/>
    </source>
</evidence>
<proteinExistence type="predicted"/>
<feature type="compositionally biased region" description="Low complexity" evidence="4">
    <location>
        <begin position="329"/>
        <end position="344"/>
    </location>
</feature>
<keyword evidence="6" id="KW-1185">Reference proteome</keyword>
<keyword evidence="3" id="KW-0067">ATP-binding</keyword>
<evidence type="ECO:0000256" key="3">
    <source>
        <dbReference type="ARBA" id="ARBA00022840"/>
    </source>
</evidence>
<dbReference type="SUPFAM" id="SSF56059">
    <property type="entry name" value="Glutathione synthetase ATP-binding domain-like"/>
    <property type="match status" value="1"/>
</dbReference>
<name>A0A9N9WJ88_9DIPT</name>
<dbReference type="PANTHER" id="PTHR12241">
    <property type="entry name" value="TUBULIN POLYGLUTAMYLASE"/>
    <property type="match status" value="1"/>
</dbReference>
<dbReference type="AlphaFoldDB" id="A0A9N9WJ88"/>
<evidence type="ECO:0008006" key="7">
    <source>
        <dbReference type="Google" id="ProtNLM"/>
    </source>
</evidence>
<dbReference type="EMBL" id="OU895877">
    <property type="protein sequence ID" value="CAG9797503.1"/>
    <property type="molecule type" value="Genomic_DNA"/>
</dbReference>
<dbReference type="GO" id="GO:0036064">
    <property type="term" value="C:ciliary basal body"/>
    <property type="evidence" value="ECO:0007669"/>
    <property type="project" value="TreeGrafter"/>
</dbReference>
<feature type="compositionally biased region" description="Acidic residues" evidence="4">
    <location>
        <begin position="352"/>
        <end position="365"/>
    </location>
</feature>
<dbReference type="Pfam" id="PF03133">
    <property type="entry name" value="TTL"/>
    <property type="match status" value="1"/>
</dbReference>
<accession>A0A9N9WJ88</accession>
<dbReference type="Gene3D" id="3.30.470.20">
    <property type="entry name" value="ATP-grasp fold, B domain"/>
    <property type="match status" value="1"/>
</dbReference>